<sequence length="342" mass="38468">MTSKPFVLAHPADHYACGRYRVTDPLNALIQSGRVDGVSSDVFLDNDTLLALRPEVVVFQRVLEHDQIAAIKRYRNALPHARLIMDIDDLIGEIPSTNRHRKGFHKDAADRFKKAAALCDRVVTSTEFLKNEYGKFAPESIVCQNRLPDDPWSRVTVTHSNNNKPRVGWAGSAGHLGDLRIIIPVIRATWQEIDWVFLGPVPESIRKMAAEYHPQVPIDQYPAKLASLNLDLAVAPLEVTRYNHAKSALRILELGACGYPVLCSYGVGAFDIDLPVFRTPNKTESWIYNLRLLTDPTFPPPDLRHQILSQYLLSKGLDDWFNAWCCSAYDADPHIDSSTKFA</sequence>
<evidence type="ECO:0000313" key="2">
    <source>
        <dbReference type="Proteomes" id="UP000234329"/>
    </source>
</evidence>
<name>A0A2I1DJ34_9PROT</name>
<dbReference type="SUPFAM" id="SSF53756">
    <property type="entry name" value="UDP-Glycosyltransferase/glycogen phosphorylase"/>
    <property type="match status" value="1"/>
</dbReference>
<evidence type="ECO:0000313" key="1">
    <source>
        <dbReference type="EMBL" id="PKY09873.1"/>
    </source>
</evidence>
<keyword evidence="2" id="KW-1185">Reference proteome</keyword>
<dbReference type="InParanoid" id="A0A2I1DJ34"/>
<organism evidence="1 2">
    <name type="scientific">Acidithiobacillus marinus</name>
    <dbReference type="NCBI Taxonomy" id="187490"/>
    <lineage>
        <taxon>Bacteria</taxon>
        <taxon>Pseudomonadati</taxon>
        <taxon>Pseudomonadota</taxon>
        <taxon>Acidithiobacillia</taxon>
        <taxon>Acidithiobacillales</taxon>
        <taxon>Acidithiobacillaceae</taxon>
        <taxon>Acidithiobacillus</taxon>
    </lineage>
</organism>
<gene>
    <name evidence="1" type="ORF">B1757_12450</name>
</gene>
<dbReference type="RefSeq" id="WP_101538629.1">
    <property type="nucleotide sequence ID" value="NZ_MXAV01000046.1"/>
</dbReference>
<comment type="caution">
    <text evidence="1">The sequence shown here is derived from an EMBL/GenBank/DDBJ whole genome shotgun (WGS) entry which is preliminary data.</text>
</comment>
<accession>A0A2I1DJ34</accession>
<dbReference type="Gene3D" id="3.40.50.2000">
    <property type="entry name" value="Glycogen Phosphorylase B"/>
    <property type="match status" value="1"/>
</dbReference>
<protein>
    <recommendedName>
        <fullName evidence="3">Glycosyltransferase</fullName>
    </recommendedName>
</protein>
<evidence type="ECO:0008006" key="3">
    <source>
        <dbReference type="Google" id="ProtNLM"/>
    </source>
</evidence>
<dbReference type="Proteomes" id="UP000234329">
    <property type="component" value="Unassembled WGS sequence"/>
</dbReference>
<proteinExistence type="predicted"/>
<dbReference type="OrthoDB" id="9816564at2"/>
<dbReference type="AlphaFoldDB" id="A0A2I1DJ34"/>
<reference evidence="1 2" key="1">
    <citation type="submission" date="2017-03" db="EMBL/GenBank/DDBJ databases">
        <title>Draft genime sequence of the acidophilic sulfur-oxidizing bacterium Acidithiobacillus sp. SH, isolated from seawater.</title>
        <authorList>
            <person name="Sharmin S."/>
            <person name="Tokuhisa M."/>
            <person name="Kanao T."/>
            <person name="Kamimura K."/>
        </authorList>
    </citation>
    <scope>NUCLEOTIDE SEQUENCE [LARGE SCALE GENOMIC DNA]</scope>
    <source>
        <strain evidence="1 2">SH</strain>
    </source>
</reference>
<dbReference type="EMBL" id="MXAV01000046">
    <property type="protein sequence ID" value="PKY09873.1"/>
    <property type="molecule type" value="Genomic_DNA"/>
</dbReference>